<proteinExistence type="predicted"/>
<gene>
    <name evidence="1" type="primary">cas8c</name>
    <name evidence="1" type="ORF">LQV63_30290</name>
</gene>
<dbReference type="Proteomes" id="UP001199916">
    <property type="component" value="Unassembled WGS sequence"/>
</dbReference>
<evidence type="ECO:0000313" key="2">
    <source>
        <dbReference type="Proteomes" id="UP001199916"/>
    </source>
</evidence>
<dbReference type="InterPro" id="IPR010144">
    <property type="entry name" value="CRISPR-assoc_prot_Csd1-typ"/>
</dbReference>
<keyword evidence="2" id="KW-1185">Reference proteome</keyword>
<accession>A0ABS8YNX8</accession>
<name>A0ABS8YNX8_9BACL</name>
<dbReference type="CDD" id="cd09757">
    <property type="entry name" value="Cas8c_I-C"/>
    <property type="match status" value="1"/>
</dbReference>
<dbReference type="Pfam" id="PF09709">
    <property type="entry name" value="Cas_Csd1"/>
    <property type="match status" value="1"/>
</dbReference>
<protein>
    <submittedName>
        <fullName evidence="1">Type I-C CRISPR-associated protein Cas8c/Csd1</fullName>
    </submittedName>
</protein>
<sequence>MILQALYQRYVDLSQDPDSGISKRFFSMADVAFVLEIESDGSLSRILDIREEKGKKLVPIKMNVPEQGARSSGIKSFFLCDKLEYLLGYVTSDPKVTEKKREKQSTDAIAKFESSKQLHIEGLGNVAEEVAQSVIRFYEQWDPRQAREHPTVAPMLDILDKTTNQVAIFKVKGFRQYVHDSECIRQNWVRFRELLLLRADQVGQCLITGTPAKPIARIHETKIKGVRNAQQAGASIVSFNCKSFESYGKDQSFNAPTSDEAVFGYTTALNQLLTSDRNRLTNMGDMTVVFWSGSRDQGDVQEEVQEETEDFFRSFFVDAPKEEGENKEQDLLLRDIWLRVRNGDELTPAMVKALNGPFYVLGLSPNNARVGIRFFWQGNLKKLFDQFSKHARDLEITRPPAAHDLFPTVTRILLETVRKDAKDVWKSISPSLGGHLFRSIMEGTLYPYPLFAAVLNRIKVEGEVNPTRAAIIKAYLARYARIHKYTSLEEVVTVELNSTAQDVPYRLGRLFAVLEKAQIDAAGGYNKLNSTIKDRYFASAAGTPGTVFPVLLKLAQHHMSKSEYGSFRDREIQDIMAGIDQLPSHLNLQQQGVFMLGYYHQKQSMFKKGEKKNDE</sequence>
<dbReference type="EMBL" id="JAJNBZ010000056">
    <property type="protein sequence ID" value="MCE5173521.1"/>
    <property type="molecule type" value="Genomic_DNA"/>
</dbReference>
<organism evidence="1 2">
    <name type="scientific">Paenibacillus profundus</name>
    <dbReference type="NCBI Taxonomy" id="1173085"/>
    <lineage>
        <taxon>Bacteria</taxon>
        <taxon>Bacillati</taxon>
        <taxon>Bacillota</taxon>
        <taxon>Bacilli</taxon>
        <taxon>Bacillales</taxon>
        <taxon>Paenibacillaceae</taxon>
        <taxon>Paenibacillus</taxon>
    </lineage>
</organism>
<comment type="caution">
    <text evidence="1">The sequence shown here is derived from an EMBL/GenBank/DDBJ whole genome shotgun (WGS) entry which is preliminary data.</text>
</comment>
<dbReference type="RefSeq" id="WP_233699446.1">
    <property type="nucleotide sequence ID" value="NZ_JAJNBZ010000056.1"/>
</dbReference>
<evidence type="ECO:0000313" key="1">
    <source>
        <dbReference type="EMBL" id="MCE5173521.1"/>
    </source>
</evidence>
<reference evidence="1 2" key="1">
    <citation type="submission" date="2021-11" db="EMBL/GenBank/DDBJ databases">
        <title>Draft genome sequence of Paenibacillus profundus YoMME, a new Gram-positive bacteria with exoelectrogenic properties.</title>
        <authorList>
            <person name="Hubenova Y."/>
            <person name="Hubenova E."/>
            <person name="Manasiev Y."/>
            <person name="Peykov S."/>
            <person name="Mitov M."/>
        </authorList>
    </citation>
    <scope>NUCLEOTIDE SEQUENCE [LARGE SCALE GENOMIC DNA]</scope>
    <source>
        <strain evidence="1 2">YoMME</strain>
    </source>
</reference>
<dbReference type="NCBIfam" id="TIGR01863">
    <property type="entry name" value="cas_Csd1"/>
    <property type="match status" value="1"/>
</dbReference>